<evidence type="ECO:0000313" key="3">
    <source>
        <dbReference type="Proteomes" id="UP000823388"/>
    </source>
</evidence>
<comment type="caution">
    <text evidence="2">The sequence shown here is derived from an EMBL/GenBank/DDBJ whole genome shotgun (WGS) entry which is preliminary data.</text>
</comment>
<feature type="region of interest" description="Disordered" evidence="1">
    <location>
        <begin position="150"/>
        <end position="220"/>
    </location>
</feature>
<evidence type="ECO:0000256" key="1">
    <source>
        <dbReference type="SAM" id="MobiDB-lite"/>
    </source>
</evidence>
<evidence type="ECO:0000313" key="2">
    <source>
        <dbReference type="EMBL" id="KAG2647292.1"/>
    </source>
</evidence>
<sequence>MDEEEGENRDIRQGTSNGARGRRKRRIYSPERQMGQAHATLTGRPERSRAPLRRGSFVAAKSHGPLPPRRRPDRSATTPRFRCLFLSALAESSAATCSCKVFVLAGGVGGKRPYSILILGFARFMGFLAQRSADSATGRLEPALVRLHAPPCRPPPRNPSPPPCFAAPPESRTHQTARNTGREQVKGSAASPPCGGSTAAPPPVPLHGAPPLRGCSEQLHPEHGGEDNLVMSLIDSLLFYCF</sequence>
<feature type="compositionally biased region" description="Pro residues" evidence="1">
    <location>
        <begin position="151"/>
        <end position="166"/>
    </location>
</feature>
<gene>
    <name evidence="2" type="ORF">PVAP13_2KG579859</name>
</gene>
<dbReference type="EMBL" id="CM029039">
    <property type="protein sequence ID" value="KAG2647292.1"/>
    <property type="molecule type" value="Genomic_DNA"/>
</dbReference>
<accession>A0A8T0WEX5</accession>
<name>A0A8T0WEX5_PANVG</name>
<protein>
    <submittedName>
        <fullName evidence="2">Uncharacterized protein</fullName>
    </submittedName>
</protein>
<dbReference type="Proteomes" id="UP000823388">
    <property type="component" value="Chromosome 2K"/>
</dbReference>
<proteinExistence type="predicted"/>
<dbReference type="AlphaFoldDB" id="A0A8T0WEX5"/>
<organism evidence="2 3">
    <name type="scientific">Panicum virgatum</name>
    <name type="common">Blackwell switchgrass</name>
    <dbReference type="NCBI Taxonomy" id="38727"/>
    <lineage>
        <taxon>Eukaryota</taxon>
        <taxon>Viridiplantae</taxon>
        <taxon>Streptophyta</taxon>
        <taxon>Embryophyta</taxon>
        <taxon>Tracheophyta</taxon>
        <taxon>Spermatophyta</taxon>
        <taxon>Magnoliopsida</taxon>
        <taxon>Liliopsida</taxon>
        <taxon>Poales</taxon>
        <taxon>Poaceae</taxon>
        <taxon>PACMAD clade</taxon>
        <taxon>Panicoideae</taxon>
        <taxon>Panicodae</taxon>
        <taxon>Paniceae</taxon>
        <taxon>Panicinae</taxon>
        <taxon>Panicum</taxon>
        <taxon>Panicum sect. Hiantes</taxon>
    </lineage>
</organism>
<feature type="region of interest" description="Disordered" evidence="1">
    <location>
        <begin position="1"/>
        <end position="76"/>
    </location>
</feature>
<keyword evidence="3" id="KW-1185">Reference proteome</keyword>
<reference evidence="2" key="1">
    <citation type="submission" date="2020-05" db="EMBL/GenBank/DDBJ databases">
        <title>WGS assembly of Panicum virgatum.</title>
        <authorList>
            <person name="Lovell J.T."/>
            <person name="Jenkins J."/>
            <person name="Shu S."/>
            <person name="Juenger T.E."/>
            <person name="Schmutz J."/>
        </authorList>
    </citation>
    <scope>NUCLEOTIDE SEQUENCE</scope>
    <source>
        <strain evidence="2">AP13</strain>
    </source>
</reference>